<sequence>MRMGIMVLVTMDNSSVFLSPDQSEVWNIFHADQYPSGACNSSRYTMAERVYFGTDGTPTFEMAMKLGTVEAGPAGEDGVIVVADPEPPQN</sequence>
<protein>
    <submittedName>
        <fullName evidence="1">Uncharacterized protein</fullName>
    </submittedName>
</protein>
<dbReference type="Proteomes" id="UP001590951">
    <property type="component" value="Unassembled WGS sequence"/>
</dbReference>
<comment type="caution">
    <text evidence="1">The sequence shown here is derived from an EMBL/GenBank/DDBJ whole genome shotgun (WGS) entry which is preliminary data.</text>
</comment>
<gene>
    <name evidence="1" type="ORF">ABVK25_003628</name>
</gene>
<dbReference type="InterPro" id="IPR023296">
    <property type="entry name" value="Glyco_hydro_beta-prop_sf"/>
</dbReference>
<proteinExistence type="predicted"/>
<name>A0ABR4BG34_9LECA</name>
<evidence type="ECO:0000313" key="2">
    <source>
        <dbReference type="Proteomes" id="UP001590951"/>
    </source>
</evidence>
<evidence type="ECO:0000313" key="1">
    <source>
        <dbReference type="EMBL" id="KAL2055986.1"/>
    </source>
</evidence>
<dbReference type="EMBL" id="JBHFEH010000009">
    <property type="protein sequence ID" value="KAL2055986.1"/>
    <property type="molecule type" value="Genomic_DNA"/>
</dbReference>
<organism evidence="1 2">
    <name type="scientific">Lepraria finkii</name>
    <dbReference type="NCBI Taxonomy" id="1340010"/>
    <lineage>
        <taxon>Eukaryota</taxon>
        <taxon>Fungi</taxon>
        <taxon>Dikarya</taxon>
        <taxon>Ascomycota</taxon>
        <taxon>Pezizomycotina</taxon>
        <taxon>Lecanoromycetes</taxon>
        <taxon>OSLEUM clade</taxon>
        <taxon>Lecanoromycetidae</taxon>
        <taxon>Lecanorales</taxon>
        <taxon>Lecanorineae</taxon>
        <taxon>Stereocaulaceae</taxon>
        <taxon>Lepraria</taxon>
    </lineage>
</organism>
<dbReference type="SUPFAM" id="SSF75005">
    <property type="entry name" value="Arabinanase/levansucrase/invertase"/>
    <property type="match status" value="1"/>
</dbReference>
<accession>A0ABR4BG34</accession>
<dbReference type="Gene3D" id="2.115.10.20">
    <property type="entry name" value="Glycosyl hydrolase domain, family 43"/>
    <property type="match status" value="1"/>
</dbReference>
<keyword evidence="2" id="KW-1185">Reference proteome</keyword>
<reference evidence="1 2" key="1">
    <citation type="submission" date="2024-09" db="EMBL/GenBank/DDBJ databases">
        <title>Rethinking Asexuality: The Enigmatic Case of Functional Sexual Genes in Lepraria (Stereocaulaceae).</title>
        <authorList>
            <person name="Doellman M."/>
            <person name="Sun Y."/>
            <person name="Barcenas-Pena A."/>
            <person name="Lumbsch H.T."/>
            <person name="Grewe F."/>
        </authorList>
    </citation>
    <scope>NUCLEOTIDE SEQUENCE [LARGE SCALE GENOMIC DNA]</scope>
    <source>
        <strain evidence="1 2">Grewe 0041</strain>
    </source>
</reference>